<feature type="signal peptide" evidence="2">
    <location>
        <begin position="1"/>
        <end position="19"/>
    </location>
</feature>
<dbReference type="OrthoDB" id="305897at2"/>
<evidence type="ECO:0000313" key="3">
    <source>
        <dbReference type="EMBL" id="EKV57049.1"/>
    </source>
</evidence>
<evidence type="ECO:0000313" key="4">
    <source>
        <dbReference type="Proteomes" id="UP000011663"/>
    </source>
</evidence>
<sequence length="301" mass="34520">MRKLLVMFLLVAISISVHAYQTVPFMFNDLVPYGITPDEVNEILMASNFSSAAAEPVSGTFYVSKYPDPDLVWYNPHTMKWINVKFTTNDVSEIFTRDENILYFNFIVTNEFKCMTVRADAINEEATLAGKETKWAYKFFFHEDKLFAVSAVYEGDYTLEQYKSRNEGKEYAHPGYVMSRGLFSRTLGGFHMKYGGFHNSGYTTFDDFTSMRYGNYANSAANTSLAVYYATYAGKSINFVASYVDNFRMQPIANRFQNLYYENYFDFADVPVGIPPEIKPPKDENTENNNNNETQATENAQ</sequence>
<dbReference type="Proteomes" id="UP000011663">
    <property type="component" value="Unassembled WGS sequence"/>
</dbReference>
<feature type="chain" id="PRO_5015489071" evidence="2">
    <location>
        <begin position="20"/>
        <end position="301"/>
    </location>
</feature>
<evidence type="ECO:0000256" key="1">
    <source>
        <dbReference type="SAM" id="MobiDB-lite"/>
    </source>
</evidence>
<proteinExistence type="predicted"/>
<feature type="compositionally biased region" description="Low complexity" evidence="1">
    <location>
        <begin position="287"/>
        <end position="301"/>
    </location>
</feature>
<accession>A0A2U4F1J0</accession>
<dbReference type="AlphaFoldDB" id="A0A2U4F1J0"/>
<name>A0A2U4F1J0_9SPIR</name>
<dbReference type="EMBL" id="ALNZ01000026">
    <property type="protein sequence ID" value="EKV57049.1"/>
    <property type="molecule type" value="Genomic_DNA"/>
</dbReference>
<evidence type="ECO:0000256" key="2">
    <source>
        <dbReference type="SAM" id="SignalP"/>
    </source>
</evidence>
<comment type="caution">
    <text evidence="3">The sequence shown here is derived from an EMBL/GenBank/DDBJ whole genome shotgun (WGS) entry which is preliminary data.</text>
</comment>
<reference evidence="3 4" key="1">
    <citation type="submission" date="2012-07" db="EMBL/GenBank/DDBJ databases">
        <title>Genome sequence of Brachyspira sp. 30446, isolated from a pig with mucohaemorrhagic colitis.</title>
        <authorList>
            <person name="Rubin J.E."/>
            <person name="Fernando C."/>
            <person name="Harding J.C.S."/>
            <person name="Hill J.E."/>
        </authorList>
    </citation>
    <scope>NUCLEOTIDE SEQUENCE [LARGE SCALE GENOMIC DNA]</scope>
    <source>
        <strain evidence="3 4">30446</strain>
    </source>
</reference>
<protein>
    <submittedName>
        <fullName evidence="3">Uncharacterized protein</fullName>
    </submittedName>
</protein>
<dbReference type="RefSeq" id="WP_008724376.1">
    <property type="nucleotide sequence ID" value="NZ_JH994111.1"/>
</dbReference>
<keyword evidence="2" id="KW-0732">Signal</keyword>
<gene>
    <name evidence="3" type="ORF">A966_08419</name>
</gene>
<organism evidence="3 4">
    <name type="scientific">Brachyspira hampsonii 30446</name>
    <dbReference type="NCBI Taxonomy" id="1289135"/>
    <lineage>
        <taxon>Bacteria</taxon>
        <taxon>Pseudomonadati</taxon>
        <taxon>Spirochaetota</taxon>
        <taxon>Spirochaetia</taxon>
        <taxon>Brachyspirales</taxon>
        <taxon>Brachyspiraceae</taxon>
        <taxon>Brachyspira</taxon>
    </lineage>
</organism>
<feature type="region of interest" description="Disordered" evidence="1">
    <location>
        <begin position="276"/>
        <end position="301"/>
    </location>
</feature>
<dbReference type="STRING" id="1289135.A966_08419"/>
<dbReference type="GeneID" id="66488101"/>